<dbReference type="GO" id="GO:0016853">
    <property type="term" value="F:isomerase activity"/>
    <property type="evidence" value="ECO:0007669"/>
    <property type="project" value="UniProtKB-KW"/>
</dbReference>
<name>D6GW82_PARA5</name>
<protein>
    <submittedName>
        <fullName evidence="1">DNA topoisomerase VI subunit B</fullName>
    </submittedName>
</protein>
<evidence type="ECO:0000313" key="1">
    <source>
        <dbReference type="EMBL" id="EFD92530.1"/>
    </source>
</evidence>
<keyword evidence="1" id="KW-0413">Isomerase</keyword>
<accession>D6GW82</accession>
<sequence length="111" mass="12703">MEIAEELAKGQRAISVTEFFEKNRHLLGFDNKQKALLTCVKEAVDNSLDACEELGHMQEKNKNKVTLPEITIDVKALSDNYQLLDEKQNIGQLIVRKNDRRSKSRVGDIKF</sequence>
<dbReference type="EMBL" id="GG745581">
    <property type="protein sequence ID" value="EFD92530.1"/>
    <property type="molecule type" value="Genomic_DNA"/>
</dbReference>
<proteinExistence type="predicted"/>
<dbReference type="Gene3D" id="3.30.565.10">
    <property type="entry name" value="Histidine kinase-like ATPase, C-terminal domain"/>
    <property type="match status" value="1"/>
</dbReference>
<reference evidence="1 2" key="1">
    <citation type="journal article" date="2010" name="Proc. Natl. Acad. Sci. U.S.A.">
        <title>Enigmatic, ultrasmall, uncultivated Archaea.</title>
        <authorList>
            <person name="Baker B.J."/>
            <person name="Comolli L.R."/>
            <person name="Dick G.J."/>
            <person name="Hauser L.J."/>
            <person name="Hyatt D."/>
            <person name="Dill B.D."/>
            <person name="Land M.L."/>
            <person name="Verberkmoes N.C."/>
            <person name="Hettich R.L."/>
            <person name="Banfield J.F."/>
        </authorList>
    </citation>
    <scope>NUCLEOTIDE SEQUENCE [LARGE SCALE GENOMIC DNA]</scope>
</reference>
<gene>
    <name evidence="1" type="ORF">BJBARM5_0756</name>
</gene>
<dbReference type="Proteomes" id="UP000009376">
    <property type="component" value="Unassembled WGS sequence"/>
</dbReference>
<organism evidence="1 2">
    <name type="scientific">Candidatus Parvarchaeum acidophilus ARMAN-5</name>
    <dbReference type="NCBI Taxonomy" id="662762"/>
    <lineage>
        <taxon>Archaea</taxon>
        <taxon>Candidatus Parvarchaeota</taxon>
        <taxon>Candidatus Parvarchaeum</taxon>
    </lineage>
</organism>
<dbReference type="InterPro" id="IPR036890">
    <property type="entry name" value="HATPase_C_sf"/>
</dbReference>
<evidence type="ECO:0000313" key="2">
    <source>
        <dbReference type="Proteomes" id="UP000009376"/>
    </source>
</evidence>
<dbReference type="AlphaFoldDB" id="D6GW82"/>